<keyword evidence="1" id="KW-0472">Membrane</keyword>
<evidence type="ECO:0000313" key="3">
    <source>
        <dbReference type="Proteomes" id="UP000474024"/>
    </source>
</evidence>
<dbReference type="EMBL" id="VUNI01000026">
    <property type="protein sequence ID" value="MST75795.1"/>
    <property type="molecule type" value="Genomic_DNA"/>
</dbReference>
<organism evidence="2 3">
    <name type="scientific">Roseburia porci</name>
    <dbReference type="NCBI Taxonomy" id="2605790"/>
    <lineage>
        <taxon>Bacteria</taxon>
        <taxon>Bacillati</taxon>
        <taxon>Bacillota</taxon>
        <taxon>Clostridia</taxon>
        <taxon>Lachnospirales</taxon>
        <taxon>Lachnospiraceae</taxon>
        <taxon>Roseburia</taxon>
    </lineage>
</organism>
<evidence type="ECO:0000256" key="1">
    <source>
        <dbReference type="SAM" id="Phobius"/>
    </source>
</evidence>
<dbReference type="AlphaFoldDB" id="A0A6L5YTU9"/>
<dbReference type="Proteomes" id="UP000474024">
    <property type="component" value="Unassembled WGS sequence"/>
</dbReference>
<sequence>MIFLQILKIIGLILLVLLLIIIGLLLLILFYPLSYRVKGFWKKEYQIEGSVTWLFHLIGYYFYFADGEQEQYLRILWFRKKFHESEDAAEAVEDTEDALEEFITEDGWMDNPEDTKLQENDADNSQAALIEQKPEHEQKTYDDMQENPGKSEEIAKHKKTSVFQKMKNTIAGFLQNIKRVVRNLIRQYRKWDKIFHNKVYQAAFGRLKKEFVCLLKHIVPSRMRLNARFSTGAPDTTGITLGVIAMFPMAYQNRWNIVPDFEAEQMYVDAEFDLKGHVFVFQILASVIRVIFDQNCRKLYHAFRA</sequence>
<keyword evidence="1" id="KW-0812">Transmembrane</keyword>
<evidence type="ECO:0008006" key="4">
    <source>
        <dbReference type="Google" id="ProtNLM"/>
    </source>
</evidence>
<feature type="transmembrane region" description="Helical" evidence="1">
    <location>
        <begin position="45"/>
        <end position="64"/>
    </location>
</feature>
<protein>
    <recommendedName>
        <fullName evidence="4">DUF2953 domain-containing protein</fullName>
    </recommendedName>
</protein>
<keyword evidence="1" id="KW-1133">Transmembrane helix</keyword>
<name>A0A6L5YTU9_9FIRM</name>
<feature type="transmembrane region" description="Helical" evidence="1">
    <location>
        <begin position="6"/>
        <end position="33"/>
    </location>
</feature>
<gene>
    <name evidence="2" type="ORF">FYJ75_12470</name>
</gene>
<accession>A0A6L5YTU9</accession>
<comment type="caution">
    <text evidence="2">The sequence shown here is derived from an EMBL/GenBank/DDBJ whole genome shotgun (WGS) entry which is preliminary data.</text>
</comment>
<keyword evidence="3" id="KW-1185">Reference proteome</keyword>
<reference evidence="2 3" key="1">
    <citation type="submission" date="2019-08" db="EMBL/GenBank/DDBJ databases">
        <title>In-depth cultivation of the pig gut microbiome towards novel bacterial diversity and tailored functional studies.</title>
        <authorList>
            <person name="Wylensek D."/>
            <person name="Hitch T.C.A."/>
            <person name="Clavel T."/>
        </authorList>
    </citation>
    <scope>NUCLEOTIDE SEQUENCE [LARGE SCALE GENOMIC DNA]</scope>
    <source>
        <strain evidence="2 3">MUC/MUC-530-WT-4D</strain>
    </source>
</reference>
<proteinExistence type="predicted"/>
<evidence type="ECO:0000313" key="2">
    <source>
        <dbReference type="EMBL" id="MST75795.1"/>
    </source>
</evidence>